<dbReference type="Pfam" id="PF01943">
    <property type="entry name" value="Polysacc_synt"/>
    <property type="match status" value="1"/>
</dbReference>
<keyword evidence="4 5" id="KW-0472">Membrane</keyword>
<evidence type="ECO:0000256" key="2">
    <source>
        <dbReference type="ARBA" id="ARBA00022692"/>
    </source>
</evidence>
<feature type="transmembrane region" description="Helical" evidence="5">
    <location>
        <begin position="421"/>
        <end position="438"/>
    </location>
</feature>
<reference evidence="6 7" key="1">
    <citation type="journal article" date="2018" name="BMC Genomics">
        <title>Whole genome sequencing and function prediction of 133 gut anaerobes isolated from chicken caecum in pure cultures.</title>
        <authorList>
            <person name="Medvecky M."/>
            <person name="Cejkova D."/>
            <person name="Polansky O."/>
            <person name="Karasova D."/>
            <person name="Kubasova T."/>
            <person name="Cizek A."/>
            <person name="Rychlik I."/>
        </authorList>
    </citation>
    <scope>NUCLEOTIDE SEQUENCE [LARGE SCALE GENOMIC DNA]</scope>
    <source>
        <strain evidence="6 7">An13</strain>
    </source>
</reference>
<comment type="caution">
    <text evidence="6">The sequence shown here is derived from an EMBL/GenBank/DDBJ whole genome shotgun (WGS) entry which is preliminary data.</text>
</comment>
<protein>
    <submittedName>
        <fullName evidence="6">O-unit flippase</fullName>
    </submittedName>
</protein>
<feature type="transmembrane region" description="Helical" evidence="5">
    <location>
        <begin position="450"/>
        <end position="468"/>
    </location>
</feature>
<feature type="transmembrane region" description="Helical" evidence="5">
    <location>
        <begin position="387"/>
        <end position="409"/>
    </location>
</feature>
<feature type="transmembrane region" description="Helical" evidence="5">
    <location>
        <begin position="91"/>
        <end position="113"/>
    </location>
</feature>
<organism evidence="6 7">
    <name type="scientific">Massilimicrobiota timonensis</name>
    <dbReference type="NCBI Taxonomy" id="1776392"/>
    <lineage>
        <taxon>Bacteria</taxon>
        <taxon>Bacillati</taxon>
        <taxon>Bacillota</taxon>
        <taxon>Erysipelotrichia</taxon>
        <taxon>Erysipelotrichales</taxon>
        <taxon>Erysipelotrichaceae</taxon>
        <taxon>Massilimicrobiota</taxon>
    </lineage>
</organism>
<proteinExistence type="predicted"/>
<dbReference type="InterPro" id="IPR052556">
    <property type="entry name" value="PolySynth_Transporter"/>
</dbReference>
<comment type="subcellular location">
    <subcellularLocation>
        <location evidence="1">Membrane</location>
        <topology evidence="1">Multi-pass membrane protein</topology>
    </subcellularLocation>
</comment>
<dbReference type="EMBL" id="NFLJ01000005">
    <property type="protein sequence ID" value="OUQ35954.1"/>
    <property type="molecule type" value="Genomic_DNA"/>
</dbReference>
<dbReference type="PANTHER" id="PTHR43424:SF1">
    <property type="entry name" value="LOCUS PUTATIVE PROTEIN 1-RELATED"/>
    <property type="match status" value="1"/>
</dbReference>
<feature type="transmembrane region" description="Helical" evidence="5">
    <location>
        <begin position="329"/>
        <end position="354"/>
    </location>
</feature>
<feature type="transmembrane region" description="Helical" evidence="5">
    <location>
        <begin position="260"/>
        <end position="279"/>
    </location>
</feature>
<gene>
    <name evidence="6" type="ORF">B5E75_02665</name>
</gene>
<feature type="transmembrane region" description="Helical" evidence="5">
    <location>
        <begin position="361"/>
        <end position="381"/>
    </location>
</feature>
<evidence type="ECO:0000256" key="5">
    <source>
        <dbReference type="SAM" id="Phobius"/>
    </source>
</evidence>
<evidence type="ECO:0000256" key="4">
    <source>
        <dbReference type="ARBA" id="ARBA00023136"/>
    </source>
</evidence>
<dbReference type="InterPro" id="IPR002797">
    <property type="entry name" value="Polysacc_synth"/>
</dbReference>
<keyword evidence="7" id="KW-1185">Reference proteome</keyword>
<feature type="transmembrane region" description="Helical" evidence="5">
    <location>
        <begin position="119"/>
        <end position="139"/>
    </location>
</feature>
<feature type="transmembrane region" description="Helical" evidence="5">
    <location>
        <begin position="174"/>
        <end position="196"/>
    </location>
</feature>
<evidence type="ECO:0000256" key="3">
    <source>
        <dbReference type="ARBA" id="ARBA00022989"/>
    </source>
</evidence>
<accession>A0A1Y4T1D8</accession>
<evidence type="ECO:0000256" key="1">
    <source>
        <dbReference type="ARBA" id="ARBA00004141"/>
    </source>
</evidence>
<feature type="transmembrane region" description="Helical" evidence="5">
    <location>
        <begin position="12"/>
        <end position="35"/>
    </location>
</feature>
<dbReference type="CDD" id="cd13128">
    <property type="entry name" value="MATE_Wzx_like"/>
    <property type="match status" value="1"/>
</dbReference>
<keyword evidence="2 5" id="KW-0812">Transmembrane</keyword>
<dbReference type="PANTHER" id="PTHR43424">
    <property type="entry name" value="LOCUS PUTATIVE PROTEIN 1-RELATED"/>
    <property type="match status" value="1"/>
</dbReference>
<evidence type="ECO:0000313" key="6">
    <source>
        <dbReference type="EMBL" id="OUQ35954.1"/>
    </source>
</evidence>
<dbReference type="OrthoDB" id="9815702at2"/>
<dbReference type="AlphaFoldDB" id="A0A1Y4T1D8"/>
<dbReference type="RefSeq" id="WP_087357253.1">
    <property type="nucleotide sequence ID" value="NZ_NFLJ01000005.1"/>
</dbReference>
<dbReference type="GO" id="GO:0016020">
    <property type="term" value="C:membrane"/>
    <property type="evidence" value="ECO:0007669"/>
    <property type="project" value="UniProtKB-SubCell"/>
</dbReference>
<dbReference type="Proteomes" id="UP000195305">
    <property type="component" value="Unassembled WGS sequence"/>
</dbReference>
<keyword evidence="3 5" id="KW-1133">Transmembrane helix</keyword>
<feature type="transmembrane region" description="Helical" evidence="5">
    <location>
        <begin position="291"/>
        <end position="309"/>
    </location>
</feature>
<sequence length="490" mass="55587">MSSKYKIHSTKYNFLMNIILKMSSFIFPMITFPYISRVLLATGNGKVAFATSVINYFVLIATLGIPTYGVKACAEIRDDNEQLNKTVHELLFINIICMCISYILFVILMFLVPEFQEDRILLWITSISIFLGSLGVEWFYQAIEQYDYITFRNIAFKIISIILMFAFVHTKEDFIIYGAINVIGTYGSNILNIIRLPRCISFHRYNNYNIRKHLQPIIMLFLYSAATTIYTNLDVVMLGFMSGDIQVGYYNAAVKLKNVLVSIVTALGSVMMPRVAYYLKNKLQIEFQNIIKKSFSFIFLISMPLAIYFTSESDAIINFLAGDGYNNAILTMQIITPSIVFIGISSITAWQLLIPLGNNKYTVIGAILGAIIDLILNSLLIPYMGSAGAAIGTLVAEITVVIVHFKVLYKIVKPCIINKNIIKILLSSIIAYLPYMLISSLEYQLIILRLIYTSIAYFGIYLLLLLIFKEKIVVENVNNIKTLMIKKHKS</sequence>
<evidence type="ECO:0000313" key="7">
    <source>
        <dbReference type="Proteomes" id="UP000195305"/>
    </source>
</evidence>
<feature type="transmembrane region" description="Helical" evidence="5">
    <location>
        <begin position="47"/>
        <end position="70"/>
    </location>
</feature>
<feature type="transmembrane region" description="Helical" evidence="5">
    <location>
        <begin position="151"/>
        <end position="168"/>
    </location>
</feature>
<feature type="transmembrane region" description="Helical" evidence="5">
    <location>
        <begin position="217"/>
        <end position="240"/>
    </location>
</feature>
<name>A0A1Y4T1D8_9FIRM</name>